<keyword evidence="3 8" id="KW-0808">Transferase</keyword>
<evidence type="ECO:0000256" key="7">
    <source>
        <dbReference type="ARBA" id="ARBA00023315"/>
    </source>
</evidence>
<keyword evidence="6 8" id="KW-0472">Membrane</keyword>
<dbReference type="PROSITE" id="PS50263">
    <property type="entry name" value="CN_HYDROLASE"/>
    <property type="match status" value="1"/>
</dbReference>
<feature type="transmembrane region" description="Helical" evidence="8">
    <location>
        <begin position="14"/>
        <end position="32"/>
    </location>
</feature>
<comment type="subcellular location">
    <subcellularLocation>
        <location evidence="1 8">Cell membrane</location>
        <topology evidence="1 8">Multi-pass membrane protein</topology>
    </subcellularLocation>
</comment>
<dbReference type="EMBL" id="SNYA01000004">
    <property type="protein sequence ID" value="TDP92552.1"/>
    <property type="molecule type" value="Genomic_DNA"/>
</dbReference>
<evidence type="ECO:0000256" key="1">
    <source>
        <dbReference type="ARBA" id="ARBA00004651"/>
    </source>
</evidence>
<dbReference type="InterPro" id="IPR036526">
    <property type="entry name" value="C-N_Hydrolase_sf"/>
</dbReference>
<dbReference type="EC" id="2.3.1.269" evidence="8"/>
<dbReference type="RefSeq" id="WP_243736054.1">
    <property type="nucleotide sequence ID" value="NZ_SNYA01000004.1"/>
</dbReference>
<keyword evidence="7 8" id="KW-0012">Acyltransferase</keyword>
<reference evidence="10 11" key="1">
    <citation type="submission" date="2019-03" db="EMBL/GenBank/DDBJ databases">
        <title>Genomic analyses of the natural microbiome of Caenorhabditis elegans.</title>
        <authorList>
            <person name="Samuel B."/>
        </authorList>
    </citation>
    <scope>NUCLEOTIDE SEQUENCE [LARGE SCALE GENOMIC DNA]</scope>
    <source>
        <strain evidence="10 11">JUb18</strain>
    </source>
</reference>
<evidence type="ECO:0000313" key="11">
    <source>
        <dbReference type="Proteomes" id="UP000295601"/>
    </source>
</evidence>
<dbReference type="PANTHER" id="PTHR38686">
    <property type="entry name" value="APOLIPOPROTEIN N-ACYLTRANSFERASE"/>
    <property type="match status" value="1"/>
</dbReference>
<comment type="similarity">
    <text evidence="8">Belongs to the CN hydrolase family. Apolipoprotein N-acyltransferase subfamily.</text>
</comment>
<feature type="transmembrane region" description="Helical" evidence="8">
    <location>
        <begin position="124"/>
        <end position="142"/>
    </location>
</feature>
<dbReference type="UniPathway" id="UPA00666"/>
<keyword evidence="10" id="KW-0449">Lipoprotein</keyword>
<evidence type="ECO:0000256" key="8">
    <source>
        <dbReference type="HAMAP-Rule" id="MF_01148"/>
    </source>
</evidence>
<dbReference type="SUPFAM" id="SSF56317">
    <property type="entry name" value="Carbon-nitrogen hydrolase"/>
    <property type="match status" value="1"/>
</dbReference>
<comment type="catalytic activity">
    <reaction evidence="8">
        <text>N-terminal S-1,2-diacyl-sn-glyceryl-L-cysteinyl-[lipoprotein] + a glycerophospholipid = N-acyl-S-1,2-diacyl-sn-glyceryl-L-cysteinyl-[lipoprotein] + a 2-acyl-sn-glycero-3-phospholipid + H(+)</text>
        <dbReference type="Rhea" id="RHEA:48228"/>
        <dbReference type="Rhea" id="RHEA-COMP:14681"/>
        <dbReference type="Rhea" id="RHEA-COMP:14684"/>
        <dbReference type="ChEBI" id="CHEBI:15378"/>
        <dbReference type="ChEBI" id="CHEBI:136912"/>
        <dbReference type="ChEBI" id="CHEBI:140656"/>
        <dbReference type="ChEBI" id="CHEBI:140657"/>
        <dbReference type="ChEBI" id="CHEBI:140660"/>
        <dbReference type="EC" id="2.3.1.269"/>
    </reaction>
</comment>
<keyword evidence="4 8" id="KW-0812">Transmembrane</keyword>
<keyword evidence="11" id="KW-1185">Reference proteome</keyword>
<dbReference type="GO" id="GO:0005886">
    <property type="term" value="C:plasma membrane"/>
    <property type="evidence" value="ECO:0007669"/>
    <property type="project" value="UniProtKB-SubCell"/>
</dbReference>
<dbReference type="CDD" id="cd07571">
    <property type="entry name" value="ALP_N-acyl_transferase"/>
    <property type="match status" value="1"/>
</dbReference>
<evidence type="ECO:0000313" key="10">
    <source>
        <dbReference type="EMBL" id="TDP92552.1"/>
    </source>
</evidence>
<dbReference type="Pfam" id="PF00795">
    <property type="entry name" value="CN_hydrolase"/>
    <property type="match status" value="1"/>
</dbReference>
<sequence length="536" mass="56802">MTDPIDPAAGPRRLNWWLSLLSALAGGLLLDVAGPGLAWWPLAFPAAALILLAVWQQRPAWGLLTGAVAGLAFWGPHISWLTLYLGLVPWAGLTAVMTAWFALQGFLIALATRGLARVRWLQPRSSALLAAQAVAASGLWLLREGVQSTWPYGGFAWGRLAHTQANGWFAESVSWLGFAGLSGVVALIAALAAGIVCAPRRLPDRVRHWRLGVAGVGVATLLLLALVPAAPLQQDGTLRVAAIQGNSKSGIFDDRESGDVYRDHAEGTERLLDELEAAGESVDLIVWPENSAEFDLPGNTLRDFEIAGLAKRAGAPIVAGSILQDPDGSYTNSAVVWDATGATGARYDKRFPVPFAEYMPNREFFHLFAPDLVDLVQLEYQAGERPAVLDIETNAGAIAAGLAICFDITFDEQAEAMVDGGAQLILAPTNNADFGRTDESAQQLQIARLRAIETGRALVNISTVGTSAVVAPTGAMLDELTPFTADALVAEVPLVSGKTPALQFGGALAGFWMLLGAACAMWGALAGYEPRRARKS</sequence>
<keyword evidence="2 8" id="KW-1003">Cell membrane</keyword>
<dbReference type="NCBIfam" id="TIGR00546">
    <property type="entry name" value="lnt"/>
    <property type="match status" value="1"/>
</dbReference>
<evidence type="ECO:0000256" key="6">
    <source>
        <dbReference type="ARBA" id="ARBA00023136"/>
    </source>
</evidence>
<feature type="transmembrane region" description="Helical" evidence="8">
    <location>
        <begin position="504"/>
        <end position="528"/>
    </location>
</feature>
<dbReference type="InterPro" id="IPR003010">
    <property type="entry name" value="C-N_Hydrolase"/>
</dbReference>
<comment type="pathway">
    <text evidence="8">Protein modification; lipoprotein biosynthesis (N-acyl transfer).</text>
</comment>
<evidence type="ECO:0000256" key="4">
    <source>
        <dbReference type="ARBA" id="ARBA00022692"/>
    </source>
</evidence>
<dbReference type="InterPro" id="IPR004563">
    <property type="entry name" value="Apolipo_AcylTrfase"/>
</dbReference>
<comment type="caution">
    <text evidence="10">The sequence shown here is derived from an EMBL/GenBank/DDBJ whole genome shotgun (WGS) entry which is preliminary data.</text>
</comment>
<dbReference type="AlphaFoldDB" id="A0A4R6RZD5"/>
<feature type="transmembrane region" description="Helical" evidence="8">
    <location>
        <begin position="90"/>
        <end position="112"/>
    </location>
</feature>
<feature type="transmembrane region" description="Helical" evidence="8">
    <location>
        <begin position="175"/>
        <end position="197"/>
    </location>
</feature>
<feature type="domain" description="CN hydrolase" evidence="9">
    <location>
        <begin position="238"/>
        <end position="494"/>
    </location>
</feature>
<dbReference type="Gene3D" id="3.60.110.10">
    <property type="entry name" value="Carbon-nitrogen hydrolase"/>
    <property type="match status" value="1"/>
</dbReference>
<feature type="transmembrane region" description="Helical" evidence="8">
    <location>
        <begin position="209"/>
        <end position="230"/>
    </location>
</feature>
<dbReference type="PANTHER" id="PTHR38686:SF1">
    <property type="entry name" value="APOLIPOPROTEIN N-ACYLTRANSFERASE"/>
    <property type="match status" value="1"/>
</dbReference>
<keyword evidence="5 8" id="KW-1133">Transmembrane helix</keyword>
<protein>
    <recommendedName>
        <fullName evidence="8">Apolipoprotein N-acyltransferase</fullName>
        <shortName evidence="8">ALP N-acyltransferase</shortName>
        <ecNumber evidence="8">2.3.1.269</ecNumber>
    </recommendedName>
</protein>
<dbReference type="Pfam" id="PF20154">
    <property type="entry name" value="LNT_N"/>
    <property type="match status" value="1"/>
</dbReference>
<name>A0A4R6RZD5_9MICO</name>
<dbReference type="GO" id="GO:0042158">
    <property type="term" value="P:lipoprotein biosynthetic process"/>
    <property type="evidence" value="ECO:0007669"/>
    <property type="project" value="UniProtKB-UniRule"/>
</dbReference>
<evidence type="ECO:0000256" key="5">
    <source>
        <dbReference type="ARBA" id="ARBA00022989"/>
    </source>
</evidence>
<comment type="function">
    <text evidence="8">Catalyzes the phospholipid dependent N-acylation of the N-terminal cysteine of apolipoprotein, the last step in lipoprotein maturation.</text>
</comment>
<evidence type="ECO:0000259" key="9">
    <source>
        <dbReference type="PROSITE" id="PS50263"/>
    </source>
</evidence>
<evidence type="ECO:0000256" key="2">
    <source>
        <dbReference type="ARBA" id="ARBA00022475"/>
    </source>
</evidence>
<gene>
    <name evidence="8" type="primary">lnt</name>
    <name evidence="10" type="ORF">EDF62_1766</name>
</gene>
<feature type="transmembrane region" description="Helical" evidence="8">
    <location>
        <begin position="38"/>
        <end position="55"/>
    </location>
</feature>
<accession>A0A4R6RZD5</accession>
<organism evidence="10 11">
    <name type="scientific">Leucobacter luti</name>
    <dbReference type="NCBI Taxonomy" id="340320"/>
    <lineage>
        <taxon>Bacteria</taxon>
        <taxon>Bacillati</taxon>
        <taxon>Actinomycetota</taxon>
        <taxon>Actinomycetes</taxon>
        <taxon>Micrococcales</taxon>
        <taxon>Microbacteriaceae</taxon>
        <taxon>Leucobacter</taxon>
    </lineage>
</organism>
<dbReference type="Proteomes" id="UP000295601">
    <property type="component" value="Unassembled WGS sequence"/>
</dbReference>
<dbReference type="GO" id="GO:0016410">
    <property type="term" value="F:N-acyltransferase activity"/>
    <property type="evidence" value="ECO:0007669"/>
    <property type="project" value="UniProtKB-UniRule"/>
</dbReference>
<dbReference type="InterPro" id="IPR045378">
    <property type="entry name" value="LNT_N"/>
</dbReference>
<dbReference type="HAMAP" id="MF_01148">
    <property type="entry name" value="Lnt"/>
    <property type="match status" value="1"/>
</dbReference>
<evidence type="ECO:0000256" key="3">
    <source>
        <dbReference type="ARBA" id="ARBA00022679"/>
    </source>
</evidence>
<feature type="transmembrane region" description="Helical" evidence="8">
    <location>
        <begin position="62"/>
        <end position="84"/>
    </location>
</feature>
<proteinExistence type="inferred from homology"/>